<reference evidence="6" key="1">
    <citation type="journal article" date="2019" name="Int. J. Syst. Evol. Microbiol.">
        <title>The Global Catalogue of Microorganisms (GCM) 10K type strain sequencing project: providing services to taxonomists for standard genome sequencing and annotation.</title>
        <authorList>
            <consortium name="The Broad Institute Genomics Platform"/>
            <consortium name="The Broad Institute Genome Sequencing Center for Infectious Disease"/>
            <person name="Wu L."/>
            <person name="Ma J."/>
        </authorList>
    </citation>
    <scope>NUCLEOTIDE SEQUENCE [LARGE SCALE GENOMIC DNA]</scope>
    <source>
        <strain evidence="6">JCM 9731</strain>
    </source>
</reference>
<dbReference type="InterPro" id="IPR012349">
    <property type="entry name" value="Split_barrel_FMN-bd"/>
</dbReference>
<keyword evidence="6" id="KW-1185">Reference proteome</keyword>
<comment type="similarity">
    <text evidence="3">Belongs to the flavoredoxin family.</text>
</comment>
<dbReference type="SMART" id="SM00903">
    <property type="entry name" value="Flavin_Reduct"/>
    <property type="match status" value="1"/>
</dbReference>
<sequence>MIQAMNKQVMHSYPGMVALVTVTYNGGENIMAAGWHSYISYEPPIYGVAIGRERHTYQLIKNAGKFAINFLPFEKAAFIQQSGVFTGSKVNKFEQVEIEFEKGIATGSPILKDAYVAYECEVMDRNTYGDHDWFVGSIVQFYRDHEKFQENGLPDFNKLSIPLYLGRSMYTKVDKDSAFVSHQVKDNES</sequence>
<dbReference type="RefSeq" id="WP_343801237.1">
    <property type="nucleotide sequence ID" value="NZ_BAAADJ010000057.1"/>
</dbReference>
<feature type="domain" description="Flavin reductase like" evidence="4">
    <location>
        <begin position="10"/>
        <end position="157"/>
    </location>
</feature>
<dbReference type="Pfam" id="PF01613">
    <property type="entry name" value="Flavin_Reduct"/>
    <property type="match status" value="1"/>
</dbReference>
<organism evidence="5 6">
    <name type="scientific">Bacillus carboniphilus</name>
    <dbReference type="NCBI Taxonomy" id="86663"/>
    <lineage>
        <taxon>Bacteria</taxon>
        <taxon>Bacillati</taxon>
        <taxon>Bacillota</taxon>
        <taxon>Bacilli</taxon>
        <taxon>Bacillales</taxon>
        <taxon>Bacillaceae</taxon>
        <taxon>Bacillus</taxon>
    </lineage>
</organism>
<evidence type="ECO:0000259" key="4">
    <source>
        <dbReference type="SMART" id="SM00903"/>
    </source>
</evidence>
<comment type="cofactor">
    <cofactor evidence="1">
        <name>FMN</name>
        <dbReference type="ChEBI" id="CHEBI:58210"/>
    </cofactor>
</comment>
<protein>
    <recommendedName>
        <fullName evidence="4">Flavin reductase like domain-containing protein</fullName>
    </recommendedName>
</protein>
<comment type="caution">
    <text evidence="5">The sequence shown here is derived from an EMBL/GenBank/DDBJ whole genome shotgun (WGS) entry which is preliminary data.</text>
</comment>
<accession>A0ABP3G9R8</accession>
<gene>
    <name evidence="5" type="ORF">GCM10008967_32560</name>
</gene>
<dbReference type="PANTHER" id="PTHR43567:SF1">
    <property type="entry name" value="FLAVOREDOXIN"/>
    <property type="match status" value="1"/>
</dbReference>
<dbReference type="Gene3D" id="2.30.110.10">
    <property type="entry name" value="Electron Transport, Fmn-binding Protein, Chain A"/>
    <property type="match status" value="1"/>
</dbReference>
<dbReference type="Proteomes" id="UP001500782">
    <property type="component" value="Unassembled WGS sequence"/>
</dbReference>
<proteinExistence type="inferred from homology"/>
<dbReference type="InterPro" id="IPR002563">
    <property type="entry name" value="Flavin_Rdtase-like_dom"/>
</dbReference>
<dbReference type="SUPFAM" id="SSF50475">
    <property type="entry name" value="FMN-binding split barrel"/>
    <property type="match status" value="1"/>
</dbReference>
<evidence type="ECO:0000313" key="5">
    <source>
        <dbReference type="EMBL" id="GAA0339681.1"/>
    </source>
</evidence>
<evidence type="ECO:0000256" key="2">
    <source>
        <dbReference type="ARBA" id="ARBA00022630"/>
    </source>
</evidence>
<dbReference type="EMBL" id="BAAADJ010000057">
    <property type="protein sequence ID" value="GAA0339681.1"/>
    <property type="molecule type" value="Genomic_DNA"/>
</dbReference>
<evidence type="ECO:0000256" key="1">
    <source>
        <dbReference type="ARBA" id="ARBA00001917"/>
    </source>
</evidence>
<keyword evidence="2" id="KW-0285">Flavoprotein</keyword>
<dbReference type="InterPro" id="IPR052174">
    <property type="entry name" value="Flavoredoxin"/>
</dbReference>
<evidence type="ECO:0000313" key="6">
    <source>
        <dbReference type="Proteomes" id="UP001500782"/>
    </source>
</evidence>
<dbReference type="PANTHER" id="PTHR43567">
    <property type="entry name" value="FLAVOREDOXIN-RELATED-RELATED"/>
    <property type="match status" value="1"/>
</dbReference>
<evidence type="ECO:0000256" key="3">
    <source>
        <dbReference type="ARBA" id="ARBA00038054"/>
    </source>
</evidence>
<name>A0ABP3G9R8_9BACI</name>